<reference evidence="3" key="1">
    <citation type="submission" date="2016-01" db="EMBL/GenBank/DDBJ databases">
        <authorList>
            <person name="Mitreva M."/>
            <person name="Pepin K.H."/>
            <person name="Mihindukulasuriya K.A."/>
            <person name="Fulton R."/>
            <person name="Fronick C."/>
            <person name="O'Laughlin M."/>
            <person name="Miner T."/>
            <person name="Herter B."/>
            <person name="Rosa B.A."/>
            <person name="Cordes M."/>
            <person name="Tomlinson C."/>
            <person name="Wollam A."/>
            <person name="Palsikar V.B."/>
            <person name="Mardis E.R."/>
            <person name="Wilson R.K."/>
        </authorList>
    </citation>
    <scope>NUCLEOTIDE SEQUENCE [LARGE SCALE GENOMIC DNA]</scope>
    <source>
        <strain evidence="3">DNF00019</strain>
    </source>
</reference>
<keyword evidence="3" id="KW-1185">Reference proteome</keyword>
<feature type="transmembrane region" description="Helical" evidence="1">
    <location>
        <begin position="275"/>
        <end position="298"/>
    </location>
</feature>
<keyword evidence="1" id="KW-0472">Membrane</keyword>
<feature type="transmembrane region" description="Helical" evidence="1">
    <location>
        <begin position="202"/>
        <end position="223"/>
    </location>
</feature>
<feature type="transmembrane region" description="Helical" evidence="1">
    <location>
        <begin position="235"/>
        <end position="255"/>
    </location>
</feature>
<keyword evidence="1" id="KW-0812">Transmembrane</keyword>
<dbReference type="RefSeq" id="WP_066305606.1">
    <property type="nucleotide sequence ID" value="NZ_KQ959496.1"/>
</dbReference>
<feature type="transmembrane region" description="Helical" evidence="1">
    <location>
        <begin position="174"/>
        <end position="196"/>
    </location>
</feature>
<feature type="transmembrane region" description="Helical" evidence="1">
    <location>
        <begin position="45"/>
        <end position="68"/>
    </location>
</feature>
<accession>A0A133XTV4</accession>
<dbReference type="PATRIC" id="fig|1393034.3.peg.872"/>
<feature type="transmembrane region" description="Helical" evidence="1">
    <location>
        <begin position="80"/>
        <end position="96"/>
    </location>
</feature>
<dbReference type="EMBL" id="LSCR01000016">
    <property type="protein sequence ID" value="KXB34358.1"/>
    <property type="molecule type" value="Genomic_DNA"/>
</dbReference>
<evidence type="ECO:0000313" key="3">
    <source>
        <dbReference type="Proteomes" id="UP000070675"/>
    </source>
</evidence>
<evidence type="ECO:0000256" key="1">
    <source>
        <dbReference type="SAM" id="Phobius"/>
    </source>
</evidence>
<feature type="transmembrane region" description="Helical" evidence="1">
    <location>
        <begin position="116"/>
        <end position="138"/>
    </location>
</feature>
<evidence type="ECO:0000313" key="2">
    <source>
        <dbReference type="EMBL" id="KXB34358.1"/>
    </source>
</evidence>
<sequence>MFADNERHKNDGSSSGIKLFVVVLAILLGIAFLVSTWLFSEDIEFSLLIVTLLYGVVMPNALVIASLYDKDWKKHEHKRIFCYAFMTVVFIAAFFAEEIADALGLTRDEYSIGPTPSLYTVISIIAMLVCFFMAFTMWGKTACRSKDLYDRATNTQRQDADISARKRSYAIVKLLVVFALIAFSVWDLFNLCFVCTSEYNEYSIIALLCGLVLPDFIIIASLYDVQRRSHALKRVICAVLIAISFVVVFYGESIAAWLEIPMVSYAFNIGKDVEAALSIVAMLVCAGIALAIWGKALMTDSRQHLRQQSRQ</sequence>
<keyword evidence="1" id="KW-1133">Transmembrane helix</keyword>
<gene>
    <name evidence="2" type="ORF">HMPREF3192_00910</name>
</gene>
<protein>
    <submittedName>
        <fullName evidence="2">Uncharacterized protein</fullName>
    </submittedName>
</protein>
<comment type="caution">
    <text evidence="2">The sequence shown here is derived from an EMBL/GenBank/DDBJ whole genome shotgun (WGS) entry which is preliminary data.</text>
</comment>
<proteinExistence type="predicted"/>
<feature type="transmembrane region" description="Helical" evidence="1">
    <location>
        <begin position="20"/>
        <end position="39"/>
    </location>
</feature>
<name>A0A133XTV4_9ACTN</name>
<dbReference type="AlphaFoldDB" id="A0A133XTV4"/>
<dbReference type="Proteomes" id="UP000070675">
    <property type="component" value="Unassembled WGS sequence"/>
</dbReference>
<organism evidence="2 3">
    <name type="scientific">Atopobium deltae</name>
    <dbReference type="NCBI Taxonomy" id="1393034"/>
    <lineage>
        <taxon>Bacteria</taxon>
        <taxon>Bacillati</taxon>
        <taxon>Actinomycetota</taxon>
        <taxon>Coriobacteriia</taxon>
        <taxon>Coriobacteriales</taxon>
        <taxon>Atopobiaceae</taxon>
        <taxon>Atopobium</taxon>
    </lineage>
</organism>